<dbReference type="InterPro" id="IPR000653">
    <property type="entry name" value="DegT/StrS_aminotransferase"/>
</dbReference>
<dbReference type="GO" id="GO:0030170">
    <property type="term" value="F:pyridoxal phosphate binding"/>
    <property type="evidence" value="ECO:0007669"/>
    <property type="project" value="TreeGrafter"/>
</dbReference>
<keyword evidence="1" id="KW-0663">Pyridoxal phosphate</keyword>
<evidence type="ECO:0000313" key="3">
    <source>
        <dbReference type="Proteomes" id="UP000683246"/>
    </source>
</evidence>
<name>A0A8J8MLR2_9FIRM</name>
<dbReference type="KEGG" id="vpy:HZI73_16800"/>
<protein>
    <submittedName>
        <fullName evidence="2">DegT/DnrJ/EryC1/StrS family aminotransferase</fullName>
    </submittedName>
</protein>
<dbReference type="RefSeq" id="WP_212694538.1">
    <property type="nucleotide sequence ID" value="NZ_CP058649.1"/>
</dbReference>
<dbReference type="InterPro" id="IPR015422">
    <property type="entry name" value="PyrdxlP-dep_Trfase_small"/>
</dbReference>
<dbReference type="GO" id="GO:0000271">
    <property type="term" value="P:polysaccharide biosynthetic process"/>
    <property type="evidence" value="ECO:0007669"/>
    <property type="project" value="TreeGrafter"/>
</dbReference>
<keyword evidence="3" id="KW-1185">Reference proteome</keyword>
<dbReference type="Proteomes" id="UP000683246">
    <property type="component" value="Chromosome"/>
</dbReference>
<accession>A0A8J8MLR2</accession>
<evidence type="ECO:0000313" key="2">
    <source>
        <dbReference type="EMBL" id="QUI23851.1"/>
    </source>
</evidence>
<proteinExistence type="inferred from homology"/>
<dbReference type="SUPFAM" id="SSF53383">
    <property type="entry name" value="PLP-dependent transferases"/>
    <property type="match status" value="1"/>
</dbReference>
<dbReference type="CDD" id="cd00616">
    <property type="entry name" value="AHBA_syn"/>
    <property type="match status" value="1"/>
</dbReference>
<comment type="similarity">
    <text evidence="1">Belongs to the DegT/DnrJ/EryC1 family.</text>
</comment>
<organism evidence="2 3">
    <name type="scientific">Vallitalea pronyensis</name>
    <dbReference type="NCBI Taxonomy" id="1348613"/>
    <lineage>
        <taxon>Bacteria</taxon>
        <taxon>Bacillati</taxon>
        <taxon>Bacillota</taxon>
        <taxon>Clostridia</taxon>
        <taxon>Lachnospirales</taxon>
        <taxon>Vallitaleaceae</taxon>
        <taxon>Vallitalea</taxon>
    </lineage>
</organism>
<dbReference type="Gene3D" id="3.90.1150.10">
    <property type="entry name" value="Aspartate Aminotransferase, domain 1"/>
    <property type="match status" value="1"/>
</dbReference>
<dbReference type="PANTHER" id="PTHR30244:SF34">
    <property type="entry name" value="DTDP-4-AMINO-4,6-DIDEOXYGALACTOSE TRANSAMINASE"/>
    <property type="match status" value="1"/>
</dbReference>
<keyword evidence="2" id="KW-0808">Transferase</keyword>
<reference evidence="2" key="1">
    <citation type="submission" date="2020-07" db="EMBL/GenBank/DDBJ databases">
        <title>Vallitalea pronyensis genome.</title>
        <authorList>
            <person name="Postec A."/>
        </authorList>
    </citation>
    <scope>NUCLEOTIDE SEQUENCE</scope>
    <source>
        <strain evidence="2">FatNI3</strain>
    </source>
</reference>
<dbReference type="Gene3D" id="3.40.640.10">
    <property type="entry name" value="Type I PLP-dependent aspartate aminotransferase-like (Major domain)"/>
    <property type="match status" value="1"/>
</dbReference>
<keyword evidence="2" id="KW-0032">Aminotransferase</keyword>
<dbReference type="Pfam" id="PF01041">
    <property type="entry name" value="DegT_DnrJ_EryC1"/>
    <property type="match status" value="1"/>
</dbReference>
<dbReference type="AlphaFoldDB" id="A0A8J8MLR2"/>
<dbReference type="InterPro" id="IPR015424">
    <property type="entry name" value="PyrdxlP-dep_Trfase"/>
</dbReference>
<evidence type="ECO:0000256" key="1">
    <source>
        <dbReference type="RuleBase" id="RU004508"/>
    </source>
</evidence>
<dbReference type="EMBL" id="CP058649">
    <property type="protein sequence ID" value="QUI23851.1"/>
    <property type="molecule type" value="Genomic_DNA"/>
</dbReference>
<sequence length="423" mass="47797">MKNELAIYGGKPSVSYTSPHFRWPELCKEGIEAVYQYLMEGKPISIADGTGIIEELEDLIREYLNVKYVLTTNSGTNALHSAYIALDLPLGSEIICQNVTFHASITPAIHCGLSPVLVDVQPDTGNVDPKSLREAITKKTKAIVINHTWGHPAEMDEILQICIEKDIRLIEDCSHAFGSTYRGEKVGTFGDIAIISMQASKAISAGEGGILVTNNQLYYERACLTGHYRGRSEKEVTDPYLKNFTHTGFGLKYRLHPIAAVIAKHELLRIDEIIEKRNHLLGILSEGLRRAKGIRPPAIRSYVTMGSFYGYKPEFVPNELFIDNRLMNCDEYIKILSAEGLEIHRPSVRPLSEFPIFQDKKAPLQFAKDTWKPRIHKPLEGSKEYFENRLSLPTFTNMNSLPLVKEYIKAFNKVSDYFMRNKT</sequence>
<dbReference type="InterPro" id="IPR015421">
    <property type="entry name" value="PyrdxlP-dep_Trfase_major"/>
</dbReference>
<gene>
    <name evidence="2" type="ORF">HZI73_16800</name>
</gene>
<dbReference type="PANTHER" id="PTHR30244">
    <property type="entry name" value="TRANSAMINASE"/>
    <property type="match status" value="1"/>
</dbReference>
<dbReference type="GO" id="GO:0008483">
    <property type="term" value="F:transaminase activity"/>
    <property type="evidence" value="ECO:0007669"/>
    <property type="project" value="UniProtKB-KW"/>
</dbReference>